<dbReference type="InterPro" id="IPR050613">
    <property type="entry name" value="Sec_Metabolite_Reg"/>
</dbReference>
<protein>
    <recommendedName>
        <fullName evidence="4">Xylanolytic transcriptional activator regulatory domain-containing protein</fullName>
    </recommendedName>
</protein>
<feature type="region of interest" description="Disordered" evidence="3">
    <location>
        <begin position="423"/>
        <end position="442"/>
    </location>
</feature>
<gene>
    <name evidence="5" type="ORF">G7Y89_g399</name>
</gene>
<dbReference type="EMBL" id="JAAMPI010000014">
    <property type="protein sequence ID" value="KAF4637676.1"/>
    <property type="molecule type" value="Genomic_DNA"/>
</dbReference>
<dbReference type="CDD" id="cd12148">
    <property type="entry name" value="fungal_TF_MHR"/>
    <property type="match status" value="1"/>
</dbReference>
<dbReference type="SMART" id="SM00906">
    <property type="entry name" value="Fungal_trans"/>
    <property type="match status" value="1"/>
</dbReference>
<feature type="domain" description="Xylanolytic transcriptional activator regulatory" evidence="4">
    <location>
        <begin position="116"/>
        <end position="189"/>
    </location>
</feature>
<evidence type="ECO:0000313" key="6">
    <source>
        <dbReference type="Proteomes" id="UP000566819"/>
    </source>
</evidence>
<evidence type="ECO:0000256" key="1">
    <source>
        <dbReference type="ARBA" id="ARBA00004123"/>
    </source>
</evidence>
<evidence type="ECO:0000259" key="4">
    <source>
        <dbReference type="SMART" id="SM00906"/>
    </source>
</evidence>
<dbReference type="OrthoDB" id="2269373at2759"/>
<accession>A0A8H4W8W8</accession>
<dbReference type="GO" id="GO:0008270">
    <property type="term" value="F:zinc ion binding"/>
    <property type="evidence" value="ECO:0007669"/>
    <property type="project" value="InterPro"/>
</dbReference>
<proteinExistence type="predicted"/>
<dbReference type="Proteomes" id="UP000566819">
    <property type="component" value="Unassembled WGS sequence"/>
</dbReference>
<dbReference type="PANTHER" id="PTHR31001:SF85">
    <property type="entry name" value="ZN(II)2CYS6 TRANSCRIPTION FACTOR (EUROFUNG)"/>
    <property type="match status" value="1"/>
</dbReference>
<organism evidence="5 6">
    <name type="scientific">Cudoniella acicularis</name>
    <dbReference type="NCBI Taxonomy" id="354080"/>
    <lineage>
        <taxon>Eukaryota</taxon>
        <taxon>Fungi</taxon>
        <taxon>Dikarya</taxon>
        <taxon>Ascomycota</taxon>
        <taxon>Pezizomycotina</taxon>
        <taxon>Leotiomycetes</taxon>
        <taxon>Helotiales</taxon>
        <taxon>Tricladiaceae</taxon>
        <taxon>Cudoniella</taxon>
    </lineage>
</organism>
<reference evidence="5 6" key="1">
    <citation type="submission" date="2020-03" db="EMBL/GenBank/DDBJ databases">
        <title>Draft Genome Sequence of Cudoniella acicularis.</title>
        <authorList>
            <person name="Buettner E."/>
            <person name="Kellner H."/>
        </authorList>
    </citation>
    <scope>NUCLEOTIDE SEQUENCE [LARGE SCALE GENOMIC DNA]</scope>
    <source>
        <strain evidence="5 6">DSM 108380</strain>
    </source>
</reference>
<dbReference type="Pfam" id="PF04082">
    <property type="entry name" value="Fungal_trans"/>
    <property type="match status" value="1"/>
</dbReference>
<dbReference type="PANTHER" id="PTHR31001">
    <property type="entry name" value="UNCHARACTERIZED TRANSCRIPTIONAL REGULATORY PROTEIN"/>
    <property type="match status" value="1"/>
</dbReference>
<keyword evidence="2" id="KW-0539">Nucleus</keyword>
<dbReference type="InterPro" id="IPR007219">
    <property type="entry name" value="XnlR_reg_dom"/>
</dbReference>
<comment type="caution">
    <text evidence="5">The sequence shown here is derived from an EMBL/GenBank/DDBJ whole genome shotgun (WGS) entry which is preliminary data.</text>
</comment>
<evidence type="ECO:0000256" key="2">
    <source>
        <dbReference type="ARBA" id="ARBA00023242"/>
    </source>
</evidence>
<evidence type="ECO:0000256" key="3">
    <source>
        <dbReference type="SAM" id="MobiDB-lite"/>
    </source>
</evidence>
<dbReference type="GO" id="GO:0005634">
    <property type="term" value="C:nucleus"/>
    <property type="evidence" value="ECO:0007669"/>
    <property type="project" value="UniProtKB-SubCell"/>
</dbReference>
<name>A0A8H4W8W8_9HELO</name>
<evidence type="ECO:0000313" key="5">
    <source>
        <dbReference type="EMBL" id="KAF4637676.1"/>
    </source>
</evidence>
<sequence>MLWKTHIESVEPICKVLHIPSTFKMVEMASQQPSMASKADECLLFAIYHFAVFSMMEEECTKKFGQSRAMLMQRYHFATRQALVNASFLKTTEISIMQALVLFLLPCRHFYDPHTFWILTGVAVRIAQRMGLHRDGEKLGLPPFDVQMRRRIFYQLLPLDGIASQMSGTGTGMMPDTWDTQQPLNVNDNQIWPGMTETPEEQKGATEMIFCLARSCVGKFFLRAGKSMHGAGPSEFKDYNEVEPLICEAERELEEKYIRYCDVVNPLHFLTIGLARSAITAMRIRTRLPKVRNQTVTAAERRELFQLSQKIIDTDTALYAHTSLSKYLWHVRSFFVWGSWDSLIFVLTSLRRSDLLSPTETDAAWSKVEQMYNSHSELLESKGALHIAVGRLTLKAWDANPPTSSVPEPAFITTLHSLRKGKLNSRAEGQDSNAPTLDAKTDTMSPIDPFPASDANALFFSFSDSMGLDIGNDFDLDTTNSMLWDQLIQDYQAQGGQQ</sequence>
<comment type="subcellular location">
    <subcellularLocation>
        <location evidence="1">Nucleus</location>
    </subcellularLocation>
</comment>
<dbReference type="AlphaFoldDB" id="A0A8H4W8W8"/>
<dbReference type="GO" id="GO:0003677">
    <property type="term" value="F:DNA binding"/>
    <property type="evidence" value="ECO:0007669"/>
    <property type="project" value="InterPro"/>
</dbReference>
<dbReference type="GO" id="GO:0006351">
    <property type="term" value="P:DNA-templated transcription"/>
    <property type="evidence" value="ECO:0007669"/>
    <property type="project" value="InterPro"/>
</dbReference>
<keyword evidence="6" id="KW-1185">Reference proteome</keyword>